<evidence type="ECO:0000256" key="1">
    <source>
        <dbReference type="ARBA" id="ARBA00023284"/>
    </source>
</evidence>
<dbReference type="InterPro" id="IPR011893">
    <property type="entry name" value="Selenoprotein_Rdx-typ"/>
</dbReference>
<keyword evidence="1" id="KW-0676">Redox-active center</keyword>
<gene>
    <name evidence="2" type="ORF">KC01_LOCUS17800</name>
</gene>
<evidence type="ECO:0000313" key="3">
    <source>
        <dbReference type="Proteomes" id="UP001497482"/>
    </source>
</evidence>
<dbReference type="Pfam" id="PF10262">
    <property type="entry name" value="Rdx"/>
    <property type="match status" value="1"/>
</dbReference>
<reference evidence="2 3" key="1">
    <citation type="submission" date="2024-04" db="EMBL/GenBank/DDBJ databases">
        <authorList>
            <person name="Waldvogel A.-M."/>
            <person name="Schoenle A."/>
        </authorList>
    </citation>
    <scope>NUCLEOTIDE SEQUENCE [LARGE SCALE GENOMIC DNA]</scope>
</reference>
<protein>
    <recommendedName>
        <fullName evidence="4">Selenoprotein W</fullName>
    </recommendedName>
</protein>
<dbReference type="AlphaFoldDB" id="A0AAV2KE86"/>
<evidence type="ECO:0000313" key="2">
    <source>
        <dbReference type="EMBL" id="CAL1587894.1"/>
    </source>
</evidence>
<dbReference type="Proteomes" id="UP001497482">
    <property type="component" value="Chromosome 18"/>
</dbReference>
<proteinExistence type="predicted"/>
<accession>A0AAV2KE86</accession>
<dbReference type="Gene3D" id="3.40.30.10">
    <property type="entry name" value="Glutaredoxin"/>
    <property type="match status" value="1"/>
</dbReference>
<organism evidence="2 3">
    <name type="scientific">Knipowitschia caucasica</name>
    <name type="common">Caucasian dwarf goby</name>
    <name type="synonym">Pomatoschistus caucasicus</name>
    <dbReference type="NCBI Taxonomy" id="637954"/>
    <lineage>
        <taxon>Eukaryota</taxon>
        <taxon>Metazoa</taxon>
        <taxon>Chordata</taxon>
        <taxon>Craniata</taxon>
        <taxon>Vertebrata</taxon>
        <taxon>Euteleostomi</taxon>
        <taxon>Actinopterygii</taxon>
        <taxon>Neopterygii</taxon>
        <taxon>Teleostei</taxon>
        <taxon>Neoteleostei</taxon>
        <taxon>Acanthomorphata</taxon>
        <taxon>Gobiaria</taxon>
        <taxon>Gobiiformes</taxon>
        <taxon>Gobioidei</taxon>
        <taxon>Gobiidae</taxon>
        <taxon>Gobiinae</taxon>
        <taxon>Knipowitschia</taxon>
    </lineage>
</organism>
<dbReference type="SUPFAM" id="SSF52833">
    <property type="entry name" value="Thioredoxin-like"/>
    <property type="match status" value="1"/>
</dbReference>
<name>A0AAV2KE86_KNICA</name>
<dbReference type="EMBL" id="OZ035840">
    <property type="protein sequence ID" value="CAL1587894.1"/>
    <property type="molecule type" value="Genomic_DNA"/>
</dbReference>
<sequence length="84" mass="9328">MLVWFFNWTKGGGGVLWQMRLRTPLPGAPQASFEITINGELIFSKIALGGFPCENDVREQVQRAHDGQKLNVITKHGGNSCLIM</sequence>
<keyword evidence="3" id="KW-1185">Reference proteome</keyword>
<evidence type="ECO:0008006" key="4">
    <source>
        <dbReference type="Google" id="ProtNLM"/>
    </source>
</evidence>
<dbReference type="InterPro" id="IPR036249">
    <property type="entry name" value="Thioredoxin-like_sf"/>
</dbReference>